<dbReference type="GO" id="GO:0005737">
    <property type="term" value="C:cytoplasm"/>
    <property type="evidence" value="ECO:0007669"/>
    <property type="project" value="UniProtKB-ARBA"/>
</dbReference>
<comment type="function">
    <text evidence="5">Involved in the oxidative stress response and detoxification.</text>
</comment>
<dbReference type="PROSITE" id="PS50405">
    <property type="entry name" value="GST_CTER"/>
    <property type="match status" value="1"/>
</dbReference>
<protein>
    <recommendedName>
        <fullName evidence="2">glutathione transferase</fullName>
        <ecNumber evidence="2">2.5.1.18</ecNumber>
    </recommendedName>
</protein>
<sequence>MSNIKPITIYGKHGPNPPKVRMLAEELGLPYEINDIGFDKVKSLEYTAINPNGRIPAIQDPNEGITLWESGAILEYLVDKYDTSRKISFEPGSKEFYQAKQWLYFQVSGQGPYYGQAMWFTRFHKEQIESAKQRYYDEIKRVTSVLEGHLRKQEKGADGPWLVGGKFSHADLAFLPWQNIAANVFKDIVDLSEFTEVADWLERLKNRPALKKVLD</sequence>
<dbReference type="GO" id="GO:0004364">
    <property type="term" value="F:glutathione transferase activity"/>
    <property type="evidence" value="ECO:0007669"/>
    <property type="project" value="UniProtKB-EC"/>
</dbReference>
<dbReference type="InterPro" id="IPR036282">
    <property type="entry name" value="Glutathione-S-Trfase_C_sf"/>
</dbReference>
<keyword evidence="3" id="KW-0808">Transferase</keyword>
<dbReference type="OrthoDB" id="422574at2759"/>
<comment type="similarity">
    <text evidence="1 6">Belongs to the GST superfamily.</text>
</comment>
<dbReference type="InterPro" id="IPR040079">
    <property type="entry name" value="Glutathione_S-Trfase"/>
</dbReference>
<evidence type="ECO:0000313" key="9">
    <source>
        <dbReference type="EMBL" id="KAH7090697.1"/>
    </source>
</evidence>
<feature type="domain" description="GST C-terminal" evidence="8">
    <location>
        <begin position="92"/>
        <end position="215"/>
    </location>
</feature>
<dbReference type="Pfam" id="PF00043">
    <property type="entry name" value="GST_C"/>
    <property type="match status" value="1"/>
</dbReference>
<name>A0A8K0RB01_9PLEO</name>
<reference evidence="9" key="1">
    <citation type="journal article" date="2021" name="Nat. Commun.">
        <title>Genetic determinants of endophytism in the Arabidopsis root mycobiome.</title>
        <authorList>
            <person name="Mesny F."/>
            <person name="Miyauchi S."/>
            <person name="Thiergart T."/>
            <person name="Pickel B."/>
            <person name="Atanasova L."/>
            <person name="Karlsson M."/>
            <person name="Huettel B."/>
            <person name="Barry K.W."/>
            <person name="Haridas S."/>
            <person name="Chen C."/>
            <person name="Bauer D."/>
            <person name="Andreopoulos W."/>
            <person name="Pangilinan J."/>
            <person name="LaButti K."/>
            <person name="Riley R."/>
            <person name="Lipzen A."/>
            <person name="Clum A."/>
            <person name="Drula E."/>
            <person name="Henrissat B."/>
            <person name="Kohler A."/>
            <person name="Grigoriev I.V."/>
            <person name="Martin F.M."/>
            <person name="Hacquard S."/>
        </authorList>
    </citation>
    <scope>NUCLEOTIDE SEQUENCE</scope>
    <source>
        <strain evidence="9">MPI-SDFR-AT-0120</strain>
    </source>
</reference>
<dbReference type="Gene3D" id="1.20.1050.130">
    <property type="match status" value="1"/>
</dbReference>
<dbReference type="InterPro" id="IPR010987">
    <property type="entry name" value="Glutathione-S-Trfase_C-like"/>
</dbReference>
<dbReference type="GO" id="GO:0005634">
    <property type="term" value="C:nucleus"/>
    <property type="evidence" value="ECO:0007669"/>
    <property type="project" value="UniProtKB-ARBA"/>
</dbReference>
<proteinExistence type="inferred from homology"/>
<evidence type="ECO:0000256" key="2">
    <source>
        <dbReference type="ARBA" id="ARBA00012452"/>
    </source>
</evidence>
<dbReference type="Proteomes" id="UP000813461">
    <property type="component" value="Unassembled WGS sequence"/>
</dbReference>
<dbReference type="Pfam" id="PF02798">
    <property type="entry name" value="GST_N"/>
    <property type="match status" value="1"/>
</dbReference>
<evidence type="ECO:0000259" key="7">
    <source>
        <dbReference type="PROSITE" id="PS50404"/>
    </source>
</evidence>
<evidence type="ECO:0000313" key="10">
    <source>
        <dbReference type="Proteomes" id="UP000813461"/>
    </source>
</evidence>
<comment type="catalytic activity">
    <reaction evidence="4">
        <text>RX + glutathione = an S-substituted glutathione + a halide anion + H(+)</text>
        <dbReference type="Rhea" id="RHEA:16437"/>
        <dbReference type="ChEBI" id="CHEBI:15378"/>
        <dbReference type="ChEBI" id="CHEBI:16042"/>
        <dbReference type="ChEBI" id="CHEBI:17792"/>
        <dbReference type="ChEBI" id="CHEBI:57925"/>
        <dbReference type="ChEBI" id="CHEBI:90779"/>
        <dbReference type="EC" id="2.5.1.18"/>
    </reaction>
</comment>
<gene>
    <name evidence="9" type="ORF">FB567DRAFT_491713</name>
</gene>
<dbReference type="CDD" id="cd03048">
    <property type="entry name" value="GST_N_Ure2p_like"/>
    <property type="match status" value="1"/>
</dbReference>
<dbReference type="FunFam" id="1.20.1050.130:FF:000016">
    <property type="entry name" value="Glutathione S-transferase 1"/>
    <property type="match status" value="1"/>
</dbReference>
<dbReference type="SUPFAM" id="SSF47616">
    <property type="entry name" value="GST C-terminal domain-like"/>
    <property type="match status" value="1"/>
</dbReference>
<evidence type="ECO:0000256" key="3">
    <source>
        <dbReference type="ARBA" id="ARBA00022679"/>
    </source>
</evidence>
<feature type="domain" description="GST N-terminal" evidence="7">
    <location>
        <begin position="4"/>
        <end position="85"/>
    </location>
</feature>
<dbReference type="SUPFAM" id="SSF52833">
    <property type="entry name" value="Thioredoxin-like"/>
    <property type="match status" value="1"/>
</dbReference>
<dbReference type="PROSITE" id="PS50404">
    <property type="entry name" value="GST_NTER"/>
    <property type="match status" value="1"/>
</dbReference>
<dbReference type="EC" id="2.5.1.18" evidence="2"/>
<dbReference type="PANTHER" id="PTHR44051">
    <property type="entry name" value="GLUTATHIONE S-TRANSFERASE-RELATED"/>
    <property type="match status" value="1"/>
</dbReference>
<dbReference type="SFLD" id="SFLDG01151">
    <property type="entry name" value="Main.2:_Nu-like"/>
    <property type="match status" value="1"/>
</dbReference>
<dbReference type="SFLD" id="SFLDS00019">
    <property type="entry name" value="Glutathione_Transferase_(cytos"/>
    <property type="match status" value="1"/>
</dbReference>
<dbReference type="InterPro" id="IPR004046">
    <property type="entry name" value="GST_C"/>
</dbReference>
<dbReference type="InterPro" id="IPR004045">
    <property type="entry name" value="Glutathione_S-Trfase_N"/>
</dbReference>
<comment type="caution">
    <text evidence="9">The sequence shown here is derived from an EMBL/GenBank/DDBJ whole genome shotgun (WGS) entry which is preliminary data.</text>
</comment>
<dbReference type="InterPro" id="IPR036249">
    <property type="entry name" value="Thioredoxin-like_sf"/>
</dbReference>
<evidence type="ECO:0000256" key="1">
    <source>
        <dbReference type="ARBA" id="ARBA00007409"/>
    </source>
</evidence>
<organism evidence="9 10">
    <name type="scientific">Paraphoma chrysanthemicola</name>
    <dbReference type="NCBI Taxonomy" id="798071"/>
    <lineage>
        <taxon>Eukaryota</taxon>
        <taxon>Fungi</taxon>
        <taxon>Dikarya</taxon>
        <taxon>Ascomycota</taxon>
        <taxon>Pezizomycotina</taxon>
        <taxon>Dothideomycetes</taxon>
        <taxon>Pleosporomycetidae</taxon>
        <taxon>Pleosporales</taxon>
        <taxon>Pleosporineae</taxon>
        <taxon>Phaeosphaeriaceae</taxon>
        <taxon>Paraphoma</taxon>
    </lineage>
</organism>
<evidence type="ECO:0000259" key="8">
    <source>
        <dbReference type="PROSITE" id="PS50405"/>
    </source>
</evidence>
<accession>A0A8K0RB01</accession>
<dbReference type="SFLD" id="SFLDG00358">
    <property type="entry name" value="Main_(cytGST)"/>
    <property type="match status" value="1"/>
</dbReference>
<dbReference type="AlphaFoldDB" id="A0A8K0RB01"/>
<evidence type="ECO:0000256" key="5">
    <source>
        <dbReference type="ARBA" id="ARBA00060024"/>
    </source>
</evidence>
<evidence type="ECO:0000256" key="4">
    <source>
        <dbReference type="ARBA" id="ARBA00047960"/>
    </source>
</evidence>
<dbReference type="EMBL" id="JAGMVJ010000005">
    <property type="protein sequence ID" value="KAH7090697.1"/>
    <property type="molecule type" value="Genomic_DNA"/>
</dbReference>
<evidence type="ECO:0000256" key="6">
    <source>
        <dbReference type="RuleBase" id="RU003494"/>
    </source>
</evidence>
<dbReference type="PANTHER" id="PTHR44051:SF23">
    <property type="entry name" value="GLUTATHIONE S-TRANSFERASE-LIKE PROTEIN TPCF"/>
    <property type="match status" value="1"/>
</dbReference>
<keyword evidence="10" id="KW-1185">Reference proteome</keyword>